<sequence length="281" mass="29762">MRRARLPRCRTGAILVANSNNDEGRSMGALDGRIAWITGGGTGIGRSAAHELAAAGATVVVSGRRREPLDAVAAEIRATGGVADVEPLDVASEVEVAAGGAAIQARHGRVDILINSAGINAPNRFFKNLTGEAWNRVVQTNLNGALYAIQAVLPGMRERRDGLVVNVASWAGKDHVYFTGAAYTASKHALVAMTMSLHLEECVNGIRATAICPGEVATPILKGRPVPPSDEEIGRMLQPEDIGRTVRFVAEMPPHVTINEILIAPTWNRMFLGGADIAQPR</sequence>
<organism evidence="4 5">
    <name type="scientific">Aliidongia dinghuensis</name>
    <dbReference type="NCBI Taxonomy" id="1867774"/>
    <lineage>
        <taxon>Bacteria</taxon>
        <taxon>Pseudomonadati</taxon>
        <taxon>Pseudomonadota</taxon>
        <taxon>Alphaproteobacteria</taxon>
        <taxon>Rhodospirillales</taxon>
        <taxon>Dongiaceae</taxon>
        <taxon>Aliidongia</taxon>
    </lineage>
</organism>
<reference evidence="4" key="2">
    <citation type="submission" date="2020-09" db="EMBL/GenBank/DDBJ databases">
        <authorList>
            <person name="Sun Q."/>
            <person name="Zhou Y."/>
        </authorList>
    </citation>
    <scope>NUCLEOTIDE SEQUENCE</scope>
    <source>
        <strain evidence="4">CGMCC 1.15725</strain>
    </source>
</reference>
<evidence type="ECO:0000256" key="2">
    <source>
        <dbReference type="ARBA" id="ARBA00023002"/>
    </source>
</evidence>
<comment type="caution">
    <text evidence="4">The sequence shown here is derived from an EMBL/GenBank/DDBJ whole genome shotgun (WGS) entry which is preliminary data.</text>
</comment>
<comment type="similarity">
    <text evidence="1 3">Belongs to the short-chain dehydrogenases/reductases (SDR) family.</text>
</comment>
<dbReference type="GO" id="GO:0016020">
    <property type="term" value="C:membrane"/>
    <property type="evidence" value="ECO:0007669"/>
    <property type="project" value="TreeGrafter"/>
</dbReference>
<dbReference type="EMBL" id="BMJQ01000001">
    <property type="protein sequence ID" value="GGF01181.1"/>
    <property type="molecule type" value="Genomic_DNA"/>
</dbReference>
<accession>A0A8J2YP27</accession>
<evidence type="ECO:0000256" key="3">
    <source>
        <dbReference type="RuleBase" id="RU000363"/>
    </source>
</evidence>
<dbReference type="PANTHER" id="PTHR44196:SF1">
    <property type="entry name" value="DEHYDROGENASE_REDUCTASE SDR FAMILY MEMBER 7B"/>
    <property type="match status" value="1"/>
</dbReference>
<dbReference type="Pfam" id="PF00106">
    <property type="entry name" value="adh_short"/>
    <property type="match status" value="1"/>
</dbReference>
<dbReference type="SUPFAM" id="SSF51735">
    <property type="entry name" value="NAD(P)-binding Rossmann-fold domains"/>
    <property type="match status" value="1"/>
</dbReference>
<name>A0A8J2YP27_9PROT</name>
<dbReference type="InterPro" id="IPR036291">
    <property type="entry name" value="NAD(P)-bd_dom_sf"/>
</dbReference>
<gene>
    <name evidence="4" type="ORF">GCM10011611_03430</name>
</gene>
<dbReference type="InterPro" id="IPR002347">
    <property type="entry name" value="SDR_fam"/>
</dbReference>
<reference evidence="4" key="1">
    <citation type="journal article" date="2014" name="Int. J. Syst. Evol. Microbiol.">
        <title>Complete genome sequence of Corynebacterium casei LMG S-19264T (=DSM 44701T), isolated from a smear-ripened cheese.</title>
        <authorList>
            <consortium name="US DOE Joint Genome Institute (JGI-PGF)"/>
            <person name="Walter F."/>
            <person name="Albersmeier A."/>
            <person name="Kalinowski J."/>
            <person name="Ruckert C."/>
        </authorList>
    </citation>
    <scope>NUCLEOTIDE SEQUENCE</scope>
    <source>
        <strain evidence="4">CGMCC 1.15725</strain>
    </source>
</reference>
<dbReference type="AlphaFoldDB" id="A0A8J2YP27"/>
<proteinExistence type="inferred from homology"/>
<keyword evidence="2" id="KW-0560">Oxidoreductase</keyword>
<dbReference type="Proteomes" id="UP000646365">
    <property type="component" value="Unassembled WGS sequence"/>
</dbReference>
<evidence type="ECO:0000313" key="4">
    <source>
        <dbReference type="EMBL" id="GGF01181.1"/>
    </source>
</evidence>
<dbReference type="Gene3D" id="3.40.50.720">
    <property type="entry name" value="NAD(P)-binding Rossmann-like Domain"/>
    <property type="match status" value="1"/>
</dbReference>
<evidence type="ECO:0000256" key="1">
    <source>
        <dbReference type="ARBA" id="ARBA00006484"/>
    </source>
</evidence>
<protein>
    <submittedName>
        <fullName evidence="4">Oxidoreductase</fullName>
    </submittedName>
</protein>
<dbReference type="GO" id="GO:0016491">
    <property type="term" value="F:oxidoreductase activity"/>
    <property type="evidence" value="ECO:0007669"/>
    <property type="project" value="UniProtKB-KW"/>
</dbReference>
<dbReference type="PRINTS" id="PR00081">
    <property type="entry name" value="GDHRDH"/>
</dbReference>
<dbReference type="PRINTS" id="PR00080">
    <property type="entry name" value="SDRFAMILY"/>
</dbReference>
<evidence type="ECO:0000313" key="5">
    <source>
        <dbReference type="Proteomes" id="UP000646365"/>
    </source>
</evidence>
<dbReference type="CDD" id="cd05233">
    <property type="entry name" value="SDR_c"/>
    <property type="match status" value="1"/>
</dbReference>
<dbReference type="FunFam" id="3.40.50.720:FF:000084">
    <property type="entry name" value="Short-chain dehydrogenase reductase"/>
    <property type="match status" value="1"/>
</dbReference>
<keyword evidence="5" id="KW-1185">Reference proteome</keyword>
<dbReference type="PANTHER" id="PTHR44196">
    <property type="entry name" value="DEHYDROGENASE/REDUCTASE SDR FAMILY MEMBER 7B"/>
    <property type="match status" value="1"/>
</dbReference>